<evidence type="ECO:0000313" key="3">
    <source>
        <dbReference type="EMBL" id="MBM7573678.1"/>
    </source>
</evidence>
<organism evidence="3 4">
    <name type="scientific">Aquibacillus albus</name>
    <dbReference type="NCBI Taxonomy" id="1168171"/>
    <lineage>
        <taxon>Bacteria</taxon>
        <taxon>Bacillati</taxon>
        <taxon>Bacillota</taxon>
        <taxon>Bacilli</taxon>
        <taxon>Bacillales</taxon>
        <taxon>Bacillaceae</taxon>
        <taxon>Aquibacillus</taxon>
    </lineage>
</organism>
<accession>A0ABS2N6E5</accession>
<evidence type="ECO:0000256" key="1">
    <source>
        <dbReference type="SAM" id="Phobius"/>
    </source>
</evidence>
<dbReference type="InterPro" id="IPR003675">
    <property type="entry name" value="Rce1/LyrA-like_dom"/>
</dbReference>
<comment type="caution">
    <text evidence="3">The sequence shown here is derived from an EMBL/GenBank/DDBJ whole genome shotgun (WGS) entry which is preliminary data.</text>
</comment>
<evidence type="ECO:0000259" key="2">
    <source>
        <dbReference type="Pfam" id="PF02517"/>
    </source>
</evidence>
<dbReference type="EMBL" id="JAFBDR010000042">
    <property type="protein sequence ID" value="MBM7573678.1"/>
    <property type="molecule type" value="Genomic_DNA"/>
</dbReference>
<feature type="transmembrane region" description="Helical" evidence="1">
    <location>
        <begin position="156"/>
        <end position="175"/>
    </location>
</feature>
<proteinExistence type="predicted"/>
<keyword evidence="3" id="KW-0645">Protease</keyword>
<dbReference type="RefSeq" id="WP_204502310.1">
    <property type="nucleotide sequence ID" value="NZ_JAFBDR010000042.1"/>
</dbReference>
<feature type="transmembrane region" description="Helical" evidence="1">
    <location>
        <begin position="99"/>
        <end position="123"/>
    </location>
</feature>
<dbReference type="GO" id="GO:0008233">
    <property type="term" value="F:peptidase activity"/>
    <property type="evidence" value="ECO:0007669"/>
    <property type="project" value="UniProtKB-KW"/>
</dbReference>
<protein>
    <submittedName>
        <fullName evidence="3">Membrane protease YdiL (CAAX protease family)</fullName>
    </submittedName>
</protein>
<gene>
    <name evidence="3" type="ORF">JOC48_004247</name>
</gene>
<keyword evidence="1" id="KW-1133">Transmembrane helix</keyword>
<feature type="transmembrane region" description="Helical" evidence="1">
    <location>
        <begin position="216"/>
        <end position="236"/>
    </location>
</feature>
<keyword evidence="3" id="KW-0378">Hydrolase</keyword>
<dbReference type="Pfam" id="PF02517">
    <property type="entry name" value="Rce1-like"/>
    <property type="match status" value="1"/>
</dbReference>
<feature type="transmembrane region" description="Helical" evidence="1">
    <location>
        <begin position="184"/>
        <end position="204"/>
    </location>
</feature>
<reference evidence="3 4" key="1">
    <citation type="submission" date="2021-01" db="EMBL/GenBank/DDBJ databases">
        <title>Genomic Encyclopedia of Type Strains, Phase IV (KMG-IV): sequencing the most valuable type-strain genomes for metagenomic binning, comparative biology and taxonomic classification.</title>
        <authorList>
            <person name="Goeker M."/>
        </authorList>
    </citation>
    <scope>NUCLEOTIDE SEQUENCE [LARGE SCALE GENOMIC DNA]</scope>
    <source>
        <strain evidence="3 4">DSM 23711</strain>
    </source>
</reference>
<name>A0ABS2N6E5_9BACI</name>
<sequence length="261" mass="29747">MKRNIKFAFFFGVIAILSYVVSIPYMIAISDHVLEQLNEMADTRVTTVQYIFGSGINLIITAFIFSLVGIFLSSKAGLRWDWIRSVFEKAEKPRWDYKYLWISIGWGFISAVVISVLISFVFAPNIPSFLEVNQTVDIPWWVGLTTIFQGGISEELIMRFGLMTLLVWILSKVFMRKKSVISPWIYWIAIVGTSLVFGIGHLPLAQLVYGELTLWVVLYILIGNGFAGLGFGFLYWKRGLEYAIVSHMSADFMLHFVTPLI</sequence>
<keyword evidence="1" id="KW-0472">Membrane</keyword>
<keyword evidence="1" id="KW-0812">Transmembrane</keyword>
<feature type="domain" description="CAAX prenyl protease 2/Lysostaphin resistance protein A-like" evidence="2">
    <location>
        <begin position="139"/>
        <end position="253"/>
    </location>
</feature>
<feature type="transmembrane region" description="Helical" evidence="1">
    <location>
        <begin position="48"/>
        <end position="72"/>
    </location>
</feature>
<dbReference type="GO" id="GO:0006508">
    <property type="term" value="P:proteolysis"/>
    <property type="evidence" value="ECO:0007669"/>
    <property type="project" value="UniProtKB-KW"/>
</dbReference>
<dbReference type="Proteomes" id="UP001296943">
    <property type="component" value="Unassembled WGS sequence"/>
</dbReference>
<feature type="transmembrane region" description="Helical" evidence="1">
    <location>
        <begin position="7"/>
        <end position="28"/>
    </location>
</feature>
<evidence type="ECO:0000313" key="4">
    <source>
        <dbReference type="Proteomes" id="UP001296943"/>
    </source>
</evidence>
<keyword evidence="4" id="KW-1185">Reference proteome</keyword>